<dbReference type="Gene3D" id="3.40.630.30">
    <property type="match status" value="1"/>
</dbReference>
<evidence type="ECO:0000313" key="3">
    <source>
        <dbReference type="EMBL" id="TMI73789.1"/>
    </source>
</evidence>
<feature type="domain" description="N-acetyltransferase" evidence="2">
    <location>
        <begin position="9"/>
        <end position="151"/>
    </location>
</feature>
<dbReference type="NCBIfam" id="NF040501">
    <property type="entry name" value="resist_ArsN2"/>
    <property type="match status" value="1"/>
</dbReference>
<dbReference type="Pfam" id="PF00583">
    <property type="entry name" value="Acetyltransf_1"/>
    <property type="match status" value="1"/>
</dbReference>
<dbReference type="Proteomes" id="UP000318834">
    <property type="component" value="Unassembled WGS sequence"/>
</dbReference>
<reference evidence="3 4" key="1">
    <citation type="journal article" date="2019" name="Nat. Microbiol.">
        <title>Mediterranean grassland soil C-N compound turnover is dependent on rainfall and depth, and is mediated by genomically divergent microorganisms.</title>
        <authorList>
            <person name="Diamond S."/>
            <person name="Andeer P.F."/>
            <person name="Li Z."/>
            <person name="Crits-Christoph A."/>
            <person name="Burstein D."/>
            <person name="Anantharaman K."/>
            <person name="Lane K.R."/>
            <person name="Thomas B.C."/>
            <person name="Pan C."/>
            <person name="Northen T.R."/>
            <person name="Banfield J.F."/>
        </authorList>
    </citation>
    <scope>NUCLEOTIDE SEQUENCE [LARGE SCALE GENOMIC DNA]</scope>
    <source>
        <strain evidence="3">NP_8</strain>
    </source>
</reference>
<name>A0A537IR58_9BACT</name>
<evidence type="ECO:0000256" key="1">
    <source>
        <dbReference type="ARBA" id="ARBA00022679"/>
    </source>
</evidence>
<comment type="caution">
    <text evidence="3">The sequence shown here is derived from an EMBL/GenBank/DDBJ whole genome shotgun (WGS) entry which is preliminary data.</text>
</comment>
<dbReference type="PANTHER" id="PTHR13947">
    <property type="entry name" value="GNAT FAMILY N-ACETYLTRANSFERASE"/>
    <property type="match status" value="1"/>
</dbReference>
<keyword evidence="1 3" id="KW-0808">Transferase</keyword>
<dbReference type="EMBL" id="VBAP01000066">
    <property type="protein sequence ID" value="TMI73789.1"/>
    <property type="molecule type" value="Genomic_DNA"/>
</dbReference>
<dbReference type="InterPro" id="IPR016181">
    <property type="entry name" value="Acyl_CoA_acyltransferase"/>
</dbReference>
<evidence type="ECO:0000259" key="2">
    <source>
        <dbReference type="PROSITE" id="PS51186"/>
    </source>
</evidence>
<organism evidence="3 4">
    <name type="scientific">Candidatus Segetimicrobium genomatis</name>
    <dbReference type="NCBI Taxonomy" id="2569760"/>
    <lineage>
        <taxon>Bacteria</taxon>
        <taxon>Bacillati</taxon>
        <taxon>Candidatus Sysuimicrobiota</taxon>
        <taxon>Candidatus Sysuimicrobiia</taxon>
        <taxon>Candidatus Sysuimicrobiales</taxon>
        <taxon>Candidatus Segetimicrobiaceae</taxon>
        <taxon>Candidatus Segetimicrobium</taxon>
    </lineage>
</organism>
<accession>A0A537IR58</accession>
<dbReference type="AlphaFoldDB" id="A0A537IR58"/>
<dbReference type="SUPFAM" id="SSF55729">
    <property type="entry name" value="Acyl-CoA N-acyltransferases (Nat)"/>
    <property type="match status" value="1"/>
</dbReference>
<dbReference type="InterPro" id="IPR050769">
    <property type="entry name" value="NAT_camello-type"/>
</dbReference>
<protein>
    <submittedName>
        <fullName evidence="3">GNAT family N-acetyltransferase</fullName>
    </submittedName>
</protein>
<sequence>MHSDDPVLGTIRAAQQQDLPAVEALLKSCNLPTGGLAQHLPGYLVLEDAGQIVASAGLELHGTAALLRSVAVQQNYRNRGLARAMVNQLMTHARSQGVRAVYLLTTTAQQYFWSMGFETLPREAVDPAVATSAEFGDNCCATAVAMRLALGGRR</sequence>
<dbReference type="CDD" id="cd04301">
    <property type="entry name" value="NAT_SF"/>
    <property type="match status" value="1"/>
</dbReference>
<evidence type="ECO:0000313" key="4">
    <source>
        <dbReference type="Proteomes" id="UP000318834"/>
    </source>
</evidence>
<dbReference type="InterPro" id="IPR000182">
    <property type="entry name" value="GNAT_dom"/>
</dbReference>
<proteinExistence type="predicted"/>
<dbReference type="GO" id="GO:0008080">
    <property type="term" value="F:N-acetyltransferase activity"/>
    <property type="evidence" value="ECO:0007669"/>
    <property type="project" value="InterPro"/>
</dbReference>
<dbReference type="PROSITE" id="PS51186">
    <property type="entry name" value="GNAT"/>
    <property type="match status" value="1"/>
</dbReference>
<dbReference type="PANTHER" id="PTHR13947:SF37">
    <property type="entry name" value="LD18367P"/>
    <property type="match status" value="1"/>
</dbReference>
<gene>
    <name evidence="3" type="ORF">E6H05_08990</name>
</gene>